<dbReference type="InterPro" id="IPR015655">
    <property type="entry name" value="PP2C"/>
</dbReference>
<dbReference type="PANTHER" id="PTHR13832">
    <property type="entry name" value="PROTEIN PHOSPHATASE 2C"/>
    <property type="match status" value="1"/>
</dbReference>
<keyword evidence="7" id="KW-1185">Reference proteome</keyword>
<evidence type="ECO:0000259" key="5">
    <source>
        <dbReference type="PROSITE" id="PS51746"/>
    </source>
</evidence>
<dbReference type="InParanoid" id="A0A165DYI7"/>
<dbReference type="InterPro" id="IPR001932">
    <property type="entry name" value="PPM-type_phosphatase-like_dom"/>
</dbReference>
<protein>
    <submittedName>
        <fullName evidence="6">Protein serine/threonine phosphatase 2C</fullName>
    </submittedName>
</protein>
<evidence type="ECO:0000313" key="7">
    <source>
        <dbReference type="Proteomes" id="UP000076871"/>
    </source>
</evidence>
<reference evidence="6 7" key="1">
    <citation type="journal article" date="2016" name="Mol. Biol. Evol.">
        <title>Comparative Genomics of Early-Diverging Mushroom-Forming Fungi Provides Insights into the Origins of Lignocellulose Decay Capabilities.</title>
        <authorList>
            <person name="Nagy L.G."/>
            <person name="Riley R."/>
            <person name="Tritt A."/>
            <person name="Adam C."/>
            <person name="Daum C."/>
            <person name="Floudas D."/>
            <person name="Sun H."/>
            <person name="Yadav J.S."/>
            <person name="Pangilinan J."/>
            <person name="Larsson K.H."/>
            <person name="Matsuura K."/>
            <person name="Barry K."/>
            <person name="Labutti K."/>
            <person name="Kuo R."/>
            <person name="Ohm R.A."/>
            <person name="Bhattacharya S.S."/>
            <person name="Shirouzu T."/>
            <person name="Yoshinaga Y."/>
            <person name="Martin F.M."/>
            <person name="Grigoriev I.V."/>
            <person name="Hibbett D.S."/>
        </authorList>
    </citation>
    <scope>NUCLEOTIDE SEQUENCE [LARGE SCALE GENOMIC DNA]</scope>
    <source>
        <strain evidence="6 7">93-53</strain>
    </source>
</reference>
<dbReference type="GeneID" id="63818595"/>
<comment type="similarity">
    <text evidence="4">Belongs to the PP2C family.</text>
</comment>
<dbReference type="FunCoup" id="A0A165DYI7">
    <property type="interactions" value="42"/>
</dbReference>
<keyword evidence="1" id="KW-0479">Metal-binding</keyword>
<dbReference type="GO" id="GO:0046872">
    <property type="term" value="F:metal ion binding"/>
    <property type="evidence" value="ECO:0007669"/>
    <property type="project" value="UniProtKB-KW"/>
</dbReference>
<proteinExistence type="inferred from homology"/>
<dbReference type="PROSITE" id="PS51746">
    <property type="entry name" value="PPM_2"/>
    <property type="match status" value="1"/>
</dbReference>
<dbReference type="STRING" id="1314785.A0A165DYI7"/>
<dbReference type="SUPFAM" id="SSF81606">
    <property type="entry name" value="PP2C-like"/>
    <property type="match status" value="1"/>
</dbReference>
<dbReference type="InterPro" id="IPR000222">
    <property type="entry name" value="PP2C_BS"/>
</dbReference>
<dbReference type="PANTHER" id="PTHR13832:SF589">
    <property type="entry name" value="[PYRUVATE DEHYDROGENASE [ACETYL-TRANSFERRING]]-PHOSPHATASE 2, MITOCHONDRIAL"/>
    <property type="match status" value="1"/>
</dbReference>
<dbReference type="Gene3D" id="3.60.40.10">
    <property type="entry name" value="PPM-type phosphatase domain"/>
    <property type="match status" value="1"/>
</dbReference>
<evidence type="ECO:0000256" key="4">
    <source>
        <dbReference type="RuleBase" id="RU003465"/>
    </source>
</evidence>
<dbReference type="InterPro" id="IPR036457">
    <property type="entry name" value="PPM-type-like_dom_sf"/>
</dbReference>
<evidence type="ECO:0000256" key="1">
    <source>
        <dbReference type="ARBA" id="ARBA00022723"/>
    </source>
</evidence>
<evidence type="ECO:0000256" key="3">
    <source>
        <dbReference type="ARBA" id="ARBA00022912"/>
    </source>
</evidence>
<feature type="domain" description="PPM-type phosphatase" evidence="5">
    <location>
        <begin position="52"/>
        <end position="378"/>
    </location>
</feature>
<dbReference type="SMART" id="SM00332">
    <property type="entry name" value="PP2Cc"/>
    <property type="match status" value="1"/>
</dbReference>
<name>A0A165DYI7_9APHY</name>
<gene>
    <name evidence="6" type="ORF">LAESUDRAFT_204254</name>
</gene>
<dbReference type="RefSeq" id="XP_040763623.1">
    <property type="nucleotide sequence ID" value="XM_040901563.1"/>
</dbReference>
<dbReference type="EMBL" id="KV427627">
    <property type="protein sequence ID" value="KZT05883.1"/>
    <property type="molecule type" value="Genomic_DNA"/>
</dbReference>
<dbReference type="AlphaFoldDB" id="A0A165DYI7"/>
<evidence type="ECO:0000313" key="6">
    <source>
        <dbReference type="EMBL" id="KZT05883.1"/>
    </source>
</evidence>
<dbReference type="OrthoDB" id="416093at2759"/>
<keyword evidence="2 4" id="KW-0378">Hydrolase</keyword>
<dbReference type="PROSITE" id="PS01032">
    <property type="entry name" value="PPM_1"/>
    <property type="match status" value="1"/>
</dbReference>
<sequence length="412" mass="46336">MALRLLSSFRPSSLRRIRTPFPVDRHAEYHDYIRFSTPNDRIGRIPLRSPKVIGVASSRGERIQQEDFYAYVAVSLDPDELRLSLKKAHRIDWDTSSIPDALARQVLFVGIYDGHGGSTVSQFLRQELHGLLENVDKSQIPDMYDWIHELGGYFKRFTGGALAPWIHADQPQFAAKMDLEARATLAFFEVDKTLSIEEAAQDCGATASVVLLQSLDNPVNPFFSSERLALTVAHVGDTRVLLSKTDNGEVVPMTENHHVDARVEAIRLRRGMGSGRSMDSFGETRWMGALQNTRSLGDLKYKRFGVTPEPQMRYMLLHGPEYSHITLVSDGISSVVSDDEISDLARGAATPQSAAQRILKFADEMGSDDNLTALVVPLAGWGRMTGEDRTRDLRYYRKVQMSGSERHRPRWM</sequence>
<dbReference type="GO" id="GO:0004722">
    <property type="term" value="F:protein serine/threonine phosphatase activity"/>
    <property type="evidence" value="ECO:0007669"/>
    <property type="project" value="InterPro"/>
</dbReference>
<accession>A0A165DYI7</accession>
<dbReference type="CDD" id="cd00143">
    <property type="entry name" value="PP2Cc"/>
    <property type="match status" value="1"/>
</dbReference>
<dbReference type="Pfam" id="PF00481">
    <property type="entry name" value="PP2C"/>
    <property type="match status" value="1"/>
</dbReference>
<organism evidence="6 7">
    <name type="scientific">Laetiporus sulphureus 93-53</name>
    <dbReference type="NCBI Taxonomy" id="1314785"/>
    <lineage>
        <taxon>Eukaryota</taxon>
        <taxon>Fungi</taxon>
        <taxon>Dikarya</taxon>
        <taxon>Basidiomycota</taxon>
        <taxon>Agaricomycotina</taxon>
        <taxon>Agaricomycetes</taxon>
        <taxon>Polyporales</taxon>
        <taxon>Laetiporus</taxon>
    </lineage>
</organism>
<evidence type="ECO:0000256" key="2">
    <source>
        <dbReference type="ARBA" id="ARBA00022801"/>
    </source>
</evidence>
<dbReference type="Proteomes" id="UP000076871">
    <property type="component" value="Unassembled WGS sequence"/>
</dbReference>
<keyword evidence="3 4" id="KW-0904">Protein phosphatase</keyword>